<dbReference type="RefSeq" id="XP_018274549.1">
    <property type="nucleotide sequence ID" value="XM_018415578.1"/>
</dbReference>
<feature type="chain" id="PRO_5008265618" description="DOMON domain-containing protein" evidence="9">
    <location>
        <begin position="38"/>
        <end position="576"/>
    </location>
</feature>
<dbReference type="OMA" id="HEWSEAT"/>
<dbReference type="GeneID" id="28976026"/>
<feature type="signal peptide" evidence="9">
    <location>
        <begin position="1"/>
        <end position="37"/>
    </location>
</feature>
<dbReference type="PANTHER" id="PTHR47797:SF3">
    <property type="entry name" value="CYTOCHROME B561 DOMAIN-CONTAINING PROTEIN"/>
    <property type="match status" value="1"/>
</dbReference>
<dbReference type="PANTHER" id="PTHR47797">
    <property type="entry name" value="DEHYDROGENASE, PUTATIVE (AFU_ORTHOLOGUE AFUA_8G05805)-RELATED"/>
    <property type="match status" value="1"/>
</dbReference>
<name>A0A194SDH6_RHOGW</name>
<feature type="compositionally biased region" description="Basic residues" evidence="7">
    <location>
        <begin position="516"/>
        <end position="533"/>
    </location>
</feature>
<sequence>MSPSRGLYPCGRARRPPRLALVALGLVLVAQARLASAAVSSSDLVDYLGGTATGQSLATVAYQLTVVANETAVLVSLSVDKEMGEVGWLGVGRGTAMTDADILILWPNGDSTWTLSHRTASSTVMPVLVGSASTDDPSSDSSGQVRVVPSLSSADKADKPCVVTFERLLALDDGDKYGGKVAGLENKANQPFIYAYGDTNPGDSAQDTDLKQHALSAMGGTYVDLSANFAAETAPIDPPLSPVEVDESGSSGGSASSSTKGTTASVSASQGSGSASGTVGAGAADETGTAATAAATGGAGEGSSGGSLTSSGASTSDSATSSSSSPSYKTLITVHGVCAAAAWAFFAPLGALYARLGRGPMGRVLFPLHFKQQGFVTTPLTLTAVVLALWAVKVKGGGGLSYPHKTVGFCLVGLLVAQDLLGLWAHLSRSAALRGSSGPTPPRTIQGYLHIVLGVTLVCTGFYQVHLGLERYGVSDKVLLNAFYGAAALFALVYFGSAAIAVVQRLLTPSSSPPHRPLRRRHHRPSSSSRRRSGPSPRPRSRSYRDTIHSRHGESSHLGTSSSSTDSDAGSDTERA</sequence>
<dbReference type="InterPro" id="IPR005018">
    <property type="entry name" value="DOMON_domain"/>
</dbReference>
<feature type="transmembrane region" description="Helical" evidence="8">
    <location>
        <begin position="406"/>
        <end position="427"/>
    </location>
</feature>
<dbReference type="SUPFAM" id="SSF49344">
    <property type="entry name" value="CBD9-like"/>
    <property type="match status" value="1"/>
</dbReference>
<protein>
    <recommendedName>
        <fullName evidence="10">DOMON domain-containing protein</fullName>
    </recommendedName>
</protein>
<keyword evidence="6 8" id="KW-0472">Membrane</keyword>
<feature type="compositionally biased region" description="Low complexity" evidence="7">
    <location>
        <begin position="253"/>
        <end position="296"/>
    </location>
</feature>
<dbReference type="EMBL" id="KQ474073">
    <property type="protein sequence ID" value="KPV78500.1"/>
    <property type="molecule type" value="Genomic_DNA"/>
</dbReference>
<feature type="region of interest" description="Disordered" evidence="7">
    <location>
        <begin position="234"/>
        <end position="325"/>
    </location>
</feature>
<dbReference type="Gene3D" id="1.20.120.1770">
    <property type="match status" value="1"/>
</dbReference>
<feature type="transmembrane region" description="Helical" evidence="8">
    <location>
        <begin position="375"/>
        <end position="394"/>
    </location>
</feature>
<feature type="compositionally biased region" description="Low complexity" evidence="7">
    <location>
        <begin position="556"/>
        <end position="570"/>
    </location>
</feature>
<dbReference type="GO" id="GO:0016020">
    <property type="term" value="C:membrane"/>
    <property type="evidence" value="ECO:0007669"/>
    <property type="project" value="UniProtKB-SubCell"/>
</dbReference>
<evidence type="ECO:0000256" key="9">
    <source>
        <dbReference type="SAM" id="SignalP"/>
    </source>
</evidence>
<evidence type="ECO:0000256" key="7">
    <source>
        <dbReference type="SAM" id="MobiDB-lite"/>
    </source>
</evidence>
<dbReference type="PROSITE" id="PS50836">
    <property type="entry name" value="DOMON"/>
    <property type="match status" value="1"/>
</dbReference>
<keyword evidence="9" id="KW-0732">Signal</keyword>
<evidence type="ECO:0000256" key="8">
    <source>
        <dbReference type="SAM" id="Phobius"/>
    </source>
</evidence>
<evidence type="ECO:0000256" key="6">
    <source>
        <dbReference type="ARBA" id="ARBA00023136"/>
    </source>
</evidence>
<dbReference type="CDD" id="cd08760">
    <property type="entry name" value="Cyt_b561_FRRS1_like"/>
    <property type="match status" value="1"/>
</dbReference>
<feature type="compositionally biased region" description="Low complexity" evidence="7">
    <location>
        <begin position="306"/>
        <end position="325"/>
    </location>
</feature>
<keyword evidence="2" id="KW-0813">Transport</keyword>
<dbReference type="AlphaFoldDB" id="A0A194SDH6"/>
<gene>
    <name evidence="11" type="ORF">RHOBADRAFT_50959</name>
</gene>
<feature type="transmembrane region" description="Helical" evidence="8">
    <location>
        <begin position="332"/>
        <end position="354"/>
    </location>
</feature>
<dbReference type="Proteomes" id="UP000053890">
    <property type="component" value="Unassembled WGS sequence"/>
</dbReference>
<dbReference type="OrthoDB" id="2528882at2759"/>
<accession>A0A194SDH6</accession>
<proteinExistence type="predicted"/>
<keyword evidence="5 8" id="KW-1133">Transmembrane helix</keyword>
<dbReference type="STRING" id="578459.A0A194SDH6"/>
<evidence type="ECO:0000259" key="10">
    <source>
        <dbReference type="PROSITE" id="PS50836"/>
    </source>
</evidence>
<evidence type="ECO:0000313" key="11">
    <source>
        <dbReference type="EMBL" id="KPV78500.1"/>
    </source>
</evidence>
<organism evidence="11 12">
    <name type="scientific">Rhodotorula graminis (strain WP1)</name>
    <dbReference type="NCBI Taxonomy" id="578459"/>
    <lineage>
        <taxon>Eukaryota</taxon>
        <taxon>Fungi</taxon>
        <taxon>Dikarya</taxon>
        <taxon>Basidiomycota</taxon>
        <taxon>Pucciniomycotina</taxon>
        <taxon>Microbotryomycetes</taxon>
        <taxon>Sporidiobolales</taxon>
        <taxon>Sporidiobolaceae</taxon>
        <taxon>Rhodotorula</taxon>
    </lineage>
</organism>
<evidence type="ECO:0000256" key="2">
    <source>
        <dbReference type="ARBA" id="ARBA00022448"/>
    </source>
</evidence>
<keyword evidence="3 8" id="KW-0812">Transmembrane</keyword>
<feature type="transmembrane region" description="Helical" evidence="8">
    <location>
        <begin position="448"/>
        <end position="466"/>
    </location>
</feature>
<evidence type="ECO:0000256" key="4">
    <source>
        <dbReference type="ARBA" id="ARBA00022982"/>
    </source>
</evidence>
<feature type="compositionally biased region" description="Basic and acidic residues" evidence="7">
    <location>
        <begin position="543"/>
        <end position="555"/>
    </location>
</feature>
<keyword evidence="12" id="KW-1185">Reference proteome</keyword>
<dbReference type="Gene3D" id="2.60.40.1210">
    <property type="entry name" value="Cellobiose dehydrogenase, cytochrome domain"/>
    <property type="match status" value="1"/>
</dbReference>
<evidence type="ECO:0000256" key="1">
    <source>
        <dbReference type="ARBA" id="ARBA00004370"/>
    </source>
</evidence>
<keyword evidence="4" id="KW-0249">Electron transport</keyword>
<feature type="domain" description="DOMON" evidence="10">
    <location>
        <begin position="58"/>
        <end position="197"/>
    </location>
</feature>
<dbReference type="InterPro" id="IPR015920">
    <property type="entry name" value="Cellobiose_DH-like_cyt"/>
</dbReference>
<evidence type="ECO:0000256" key="3">
    <source>
        <dbReference type="ARBA" id="ARBA00022692"/>
    </source>
</evidence>
<evidence type="ECO:0000313" key="12">
    <source>
        <dbReference type="Proteomes" id="UP000053890"/>
    </source>
</evidence>
<reference evidence="11 12" key="1">
    <citation type="journal article" date="2015" name="Front. Microbiol.">
        <title>Genome sequence of the plant growth promoting endophytic yeast Rhodotorula graminis WP1.</title>
        <authorList>
            <person name="Firrincieli A."/>
            <person name="Otillar R."/>
            <person name="Salamov A."/>
            <person name="Schmutz J."/>
            <person name="Khan Z."/>
            <person name="Redman R.S."/>
            <person name="Fleck N.D."/>
            <person name="Lindquist E."/>
            <person name="Grigoriev I.V."/>
            <person name="Doty S.L."/>
        </authorList>
    </citation>
    <scope>NUCLEOTIDE SEQUENCE [LARGE SCALE GENOMIC DNA]</scope>
    <source>
        <strain evidence="11 12">WP1</strain>
    </source>
</reference>
<feature type="transmembrane region" description="Helical" evidence="8">
    <location>
        <begin position="478"/>
        <end position="503"/>
    </location>
</feature>
<dbReference type="SMART" id="SM00665">
    <property type="entry name" value="B561"/>
    <property type="match status" value="1"/>
</dbReference>
<dbReference type="InterPro" id="IPR006593">
    <property type="entry name" value="Cyt_b561/ferric_Rdtase_TM"/>
</dbReference>
<comment type="subcellular location">
    <subcellularLocation>
        <location evidence="1">Membrane</location>
    </subcellularLocation>
</comment>
<feature type="region of interest" description="Disordered" evidence="7">
    <location>
        <begin position="510"/>
        <end position="576"/>
    </location>
</feature>
<evidence type="ECO:0000256" key="5">
    <source>
        <dbReference type="ARBA" id="ARBA00022989"/>
    </source>
</evidence>
<dbReference type="Pfam" id="PF16010">
    <property type="entry name" value="CDH-cyt"/>
    <property type="match status" value="1"/>
</dbReference>